<dbReference type="AlphaFoldDB" id="A0A8K0JQ79"/>
<organism evidence="3 4">
    <name type="scientific">Filobasidium floriforme</name>
    <dbReference type="NCBI Taxonomy" id="5210"/>
    <lineage>
        <taxon>Eukaryota</taxon>
        <taxon>Fungi</taxon>
        <taxon>Dikarya</taxon>
        <taxon>Basidiomycota</taxon>
        <taxon>Agaricomycotina</taxon>
        <taxon>Tremellomycetes</taxon>
        <taxon>Filobasidiales</taxon>
        <taxon>Filobasidiaceae</taxon>
        <taxon>Filobasidium</taxon>
    </lineage>
</organism>
<gene>
    <name evidence="3" type="ORF">FFLO_01149</name>
</gene>
<reference evidence="3" key="1">
    <citation type="submission" date="2020-04" db="EMBL/GenBank/DDBJ databases">
        <title>Analysis of mating type loci in Filobasidium floriforme.</title>
        <authorList>
            <person name="Nowrousian M."/>
        </authorList>
    </citation>
    <scope>NUCLEOTIDE SEQUENCE</scope>
    <source>
        <strain evidence="3">CBS 6242</strain>
    </source>
</reference>
<dbReference type="Gene3D" id="3.40.1190.20">
    <property type="match status" value="1"/>
</dbReference>
<dbReference type="SUPFAM" id="SSF53613">
    <property type="entry name" value="Ribokinase-like"/>
    <property type="match status" value="1"/>
</dbReference>
<feature type="compositionally biased region" description="Low complexity" evidence="1">
    <location>
        <begin position="62"/>
        <end position="105"/>
    </location>
</feature>
<evidence type="ECO:0000256" key="1">
    <source>
        <dbReference type="SAM" id="MobiDB-lite"/>
    </source>
</evidence>
<evidence type="ECO:0000313" key="4">
    <source>
        <dbReference type="Proteomes" id="UP000812966"/>
    </source>
</evidence>
<dbReference type="PANTHER" id="PTHR47098">
    <property type="entry name" value="PROTEIN MAK32"/>
    <property type="match status" value="1"/>
</dbReference>
<dbReference type="OrthoDB" id="497927at2759"/>
<dbReference type="Pfam" id="PF00294">
    <property type="entry name" value="PfkB"/>
    <property type="match status" value="1"/>
</dbReference>
<evidence type="ECO:0000259" key="2">
    <source>
        <dbReference type="Pfam" id="PF00294"/>
    </source>
</evidence>
<name>A0A8K0JQ79_9TREE</name>
<evidence type="ECO:0000313" key="3">
    <source>
        <dbReference type="EMBL" id="KAG7570951.1"/>
    </source>
</evidence>
<comment type="caution">
    <text evidence="3">The sequence shown here is derived from an EMBL/GenBank/DDBJ whole genome shotgun (WGS) entry which is preliminary data.</text>
</comment>
<keyword evidence="4" id="KW-1185">Reference proteome</keyword>
<dbReference type="EMBL" id="JABELV010000015">
    <property type="protein sequence ID" value="KAG7570951.1"/>
    <property type="molecule type" value="Genomic_DNA"/>
</dbReference>
<dbReference type="InterPro" id="IPR011611">
    <property type="entry name" value="PfkB_dom"/>
</dbReference>
<feature type="region of interest" description="Disordered" evidence="1">
    <location>
        <begin position="62"/>
        <end position="153"/>
    </location>
</feature>
<sequence>MFVIDEFKYLDERGQEDLGRQSSEQIGGAGTYYSVGARIHLPADQVGQVVHLGNVFPFLDNTTSGSSSSTSPPASGSSSGSTALNEDTNSTPTNSTSETPTSDTNIYIDITSKPLKPKQGDNLNTKAKPKAEIEAETEATNPNPKNAADEPTQSTLETYGPEMWEFLQRGDIDGRGTTRALNIFKVGGEARDFRFLTPPIRIYPQDIFDSPRFFSKSKEDRNCRPCSVHFPSAPTRTREILQQIDRIDEELRQGTAGQEDEGWDPELIWEPFPMNCTHREWPEHAALLPRMTVFSPNHVESLALLGKIPSPYTSDEELEGLLGEWGRVDEVLEEVGKELLRVMLEGGSGSTRHRGWERGVVIRCGSKGCLLFTANGIAGLPAYYTESTEDQGQVVDVTGGGNAFLGGLVAGLASRPGMTLVEAACYGSVSASFTIQQAGLPVLTKRDGVEMWNGETSEHRLRAFCKRHGFPVGDPYNAEAQSLWAPR</sequence>
<feature type="domain" description="Carbohydrate kinase PfkB" evidence="2">
    <location>
        <begin position="358"/>
        <end position="439"/>
    </location>
</feature>
<dbReference type="Proteomes" id="UP000812966">
    <property type="component" value="Unassembled WGS sequence"/>
</dbReference>
<protein>
    <recommendedName>
        <fullName evidence="2">Carbohydrate kinase PfkB domain-containing protein</fullName>
    </recommendedName>
</protein>
<dbReference type="PANTHER" id="PTHR47098:SF2">
    <property type="entry name" value="PROTEIN MAK32"/>
    <property type="match status" value="1"/>
</dbReference>
<accession>A0A8K0JQ79</accession>
<dbReference type="InterPro" id="IPR029056">
    <property type="entry name" value="Ribokinase-like"/>
</dbReference>
<proteinExistence type="predicted"/>